<dbReference type="InterPro" id="IPR009100">
    <property type="entry name" value="AcylCoA_DH/oxidase_NM_dom_sf"/>
</dbReference>
<organism evidence="4 5">
    <name type="scientific">Ancylobacter defluvii</name>
    <dbReference type="NCBI Taxonomy" id="1282440"/>
    <lineage>
        <taxon>Bacteria</taxon>
        <taxon>Pseudomonadati</taxon>
        <taxon>Pseudomonadota</taxon>
        <taxon>Alphaproteobacteria</taxon>
        <taxon>Hyphomicrobiales</taxon>
        <taxon>Xanthobacteraceae</taxon>
        <taxon>Ancylobacter</taxon>
    </lineage>
</organism>
<dbReference type="Pfam" id="PF02771">
    <property type="entry name" value="Acyl-CoA_dh_N"/>
    <property type="match status" value="1"/>
</dbReference>
<dbReference type="Gene3D" id="1.10.540.10">
    <property type="entry name" value="Acyl-CoA dehydrogenase/oxidase, N-terminal domain"/>
    <property type="match status" value="1"/>
</dbReference>
<evidence type="ECO:0000313" key="4">
    <source>
        <dbReference type="EMBL" id="GLK86824.1"/>
    </source>
</evidence>
<name>A0A9W6K3J5_9HYPH</name>
<dbReference type="PANTHER" id="PTHR43884:SF12">
    <property type="entry name" value="ISOVALERYL-COA DEHYDROGENASE, MITOCHONDRIAL-RELATED"/>
    <property type="match status" value="1"/>
</dbReference>
<reference evidence="4" key="1">
    <citation type="journal article" date="2014" name="Int. J. Syst. Evol. Microbiol.">
        <title>Complete genome sequence of Corynebacterium casei LMG S-19264T (=DSM 44701T), isolated from a smear-ripened cheese.</title>
        <authorList>
            <consortium name="US DOE Joint Genome Institute (JGI-PGF)"/>
            <person name="Walter F."/>
            <person name="Albersmeier A."/>
            <person name="Kalinowski J."/>
            <person name="Ruckert C."/>
        </authorList>
    </citation>
    <scope>NUCLEOTIDE SEQUENCE</scope>
    <source>
        <strain evidence="4">VKM B-2789</strain>
    </source>
</reference>
<evidence type="ECO:0000256" key="1">
    <source>
        <dbReference type="ARBA" id="ARBA00023002"/>
    </source>
</evidence>
<gene>
    <name evidence="4" type="primary">bcd2</name>
    <name evidence="4" type="ORF">GCM10017653_48940</name>
</gene>
<comment type="caution">
    <text evidence="4">The sequence shown here is derived from an EMBL/GenBank/DDBJ whole genome shotgun (WGS) entry which is preliminary data.</text>
</comment>
<evidence type="ECO:0000313" key="5">
    <source>
        <dbReference type="Proteomes" id="UP001143330"/>
    </source>
</evidence>
<dbReference type="SUPFAM" id="SSF47203">
    <property type="entry name" value="Acyl-CoA dehydrogenase C-terminal domain-like"/>
    <property type="match status" value="1"/>
</dbReference>
<dbReference type="InterPro" id="IPR013786">
    <property type="entry name" value="AcylCoA_DH/ox_N"/>
</dbReference>
<evidence type="ECO:0000259" key="3">
    <source>
        <dbReference type="Pfam" id="PF08028"/>
    </source>
</evidence>
<dbReference type="PIRSF" id="PIRSF016578">
    <property type="entry name" value="HsaA"/>
    <property type="match status" value="1"/>
</dbReference>
<keyword evidence="1" id="KW-0560">Oxidoreductase</keyword>
<dbReference type="InterPro" id="IPR036250">
    <property type="entry name" value="AcylCo_DH-like_C"/>
</dbReference>
<protein>
    <submittedName>
        <fullName evidence="4">Butyryl-CoA dehydrogenase</fullName>
    </submittedName>
</protein>
<dbReference type="Proteomes" id="UP001143330">
    <property type="component" value="Unassembled WGS sequence"/>
</dbReference>
<dbReference type="InterPro" id="IPR046373">
    <property type="entry name" value="Acyl-CoA_Oxase/DH_mid-dom_sf"/>
</dbReference>
<accession>A0A9W6K3J5</accession>
<feature type="domain" description="Acyl-CoA dehydrogenase C-terminal" evidence="3">
    <location>
        <begin position="255"/>
        <end position="371"/>
    </location>
</feature>
<dbReference type="GO" id="GO:0003995">
    <property type="term" value="F:acyl-CoA dehydrogenase activity"/>
    <property type="evidence" value="ECO:0007669"/>
    <property type="project" value="TreeGrafter"/>
</dbReference>
<evidence type="ECO:0000259" key="2">
    <source>
        <dbReference type="Pfam" id="PF02771"/>
    </source>
</evidence>
<dbReference type="PANTHER" id="PTHR43884">
    <property type="entry name" value="ACYL-COA DEHYDROGENASE"/>
    <property type="match status" value="1"/>
</dbReference>
<dbReference type="InterPro" id="IPR013107">
    <property type="entry name" value="Acyl-CoA_DH_C"/>
</dbReference>
<dbReference type="Gene3D" id="1.20.140.10">
    <property type="entry name" value="Butyryl-CoA Dehydrogenase, subunit A, domain 3"/>
    <property type="match status" value="1"/>
</dbReference>
<sequence length="423" mass="45595">MWTNLTSEQQRWLDVANAVAARIKLADKGFDKAARFTDANIALLREAGLLKLAVPKAYGGEAPEAGNAHLGCYVVTEAIARACSTTGWNLIIHYHQCGAVARLGNEEQKRRILGDVAQNGVLMGSLGSEVNHQESVASKDTKTKLFFHAGMQPVEGGFLANASKHFCSNGPVAKYLLYWSIAPGAQTSRDGLTLSIVEAGSEGLAFNENGWDRVIGLRGTVSWSATLANVFIPWKNVLGEPADFITKDPYTLELSQAFHLIGCARGAFDCVLDTLRKRPFLRNEEGLMVEVGHMAASIQSAAGSAMLATRLWEAENWGDAALASLSAHHTAREVALNVATKAFDIIGTRALLDTMPLEMIWRDIRAASLHTRDSQLVRLVADATVDGHYAPKQKYGDAGAARSWAELGLVPDMKAPGSRAEAV</sequence>
<keyword evidence="5" id="KW-1185">Reference proteome</keyword>
<proteinExistence type="predicted"/>
<dbReference type="RefSeq" id="WP_213363856.1">
    <property type="nucleotide sequence ID" value="NZ_BSFM01000021.1"/>
</dbReference>
<dbReference type="EMBL" id="BSFM01000021">
    <property type="protein sequence ID" value="GLK86824.1"/>
    <property type="molecule type" value="Genomic_DNA"/>
</dbReference>
<dbReference type="SUPFAM" id="SSF56645">
    <property type="entry name" value="Acyl-CoA dehydrogenase NM domain-like"/>
    <property type="match status" value="1"/>
</dbReference>
<dbReference type="InterPro" id="IPR037069">
    <property type="entry name" value="AcylCoA_DH/ox_N_sf"/>
</dbReference>
<dbReference type="GO" id="GO:0050660">
    <property type="term" value="F:flavin adenine dinucleotide binding"/>
    <property type="evidence" value="ECO:0007669"/>
    <property type="project" value="InterPro"/>
</dbReference>
<reference evidence="4" key="2">
    <citation type="submission" date="2023-01" db="EMBL/GenBank/DDBJ databases">
        <authorList>
            <person name="Sun Q."/>
            <person name="Evtushenko L."/>
        </authorList>
    </citation>
    <scope>NUCLEOTIDE SEQUENCE</scope>
    <source>
        <strain evidence="4">VKM B-2789</strain>
    </source>
</reference>
<dbReference type="AlphaFoldDB" id="A0A9W6K3J5"/>
<dbReference type="Pfam" id="PF08028">
    <property type="entry name" value="Acyl-CoA_dh_2"/>
    <property type="match status" value="1"/>
</dbReference>
<feature type="domain" description="Acyl-CoA dehydrogenase/oxidase N-terminal" evidence="2">
    <location>
        <begin position="8"/>
        <end position="118"/>
    </location>
</feature>
<dbReference type="Gene3D" id="2.40.110.10">
    <property type="entry name" value="Butyryl-CoA Dehydrogenase, subunit A, domain 2"/>
    <property type="match status" value="1"/>
</dbReference>